<comment type="subcellular location">
    <subcellularLocation>
        <location evidence="1">Periplasm</location>
    </subcellularLocation>
</comment>
<dbReference type="GO" id="GO:0030288">
    <property type="term" value="C:outer membrane-bounded periplasmic space"/>
    <property type="evidence" value="ECO:0007669"/>
    <property type="project" value="UniProtKB-ARBA"/>
</dbReference>
<feature type="signal peptide" evidence="5">
    <location>
        <begin position="1"/>
        <end position="27"/>
    </location>
</feature>
<dbReference type="KEGG" id="rjg:CCGE525_29860"/>
<evidence type="ECO:0000313" key="7">
    <source>
        <dbReference type="EMBL" id="AYG62925.1"/>
    </source>
</evidence>
<geneLocation type="plasmid" evidence="8">
    <name>prccge525c</name>
</geneLocation>
<keyword evidence="8" id="KW-1185">Reference proteome</keyword>
<dbReference type="InterPro" id="IPR039424">
    <property type="entry name" value="SBP_5"/>
</dbReference>
<dbReference type="Gene3D" id="3.90.76.10">
    <property type="entry name" value="Dipeptide-binding Protein, Domain 1"/>
    <property type="match status" value="1"/>
</dbReference>
<proteinExistence type="inferred from homology"/>
<dbReference type="InterPro" id="IPR000914">
    <property type="entry name" value="SBP_5_dom"/>
</dbReference>
<protein>
    <submittedName>
        <fullName evidence="7">ABC transporter substrate-binding protein</fullName>
    </submittedName>
</protein>
<comment type="similarity">
    <text evidence="2">Belongs to the bacterial solute-binding protein 5 family.</text>
</comment>
<dbReference type="Gene3D" id="3.40.190.10">
    <property type="entry name" value="Periplasmic binding protein-like II"/>
    <property type="match status" value="1"/>
</dbReference>
<dbReference type="CDD" id="cd00995">
    <property type="entry name" value="PBP2_NikA_DppA_OppA_like"/>
    <property type="match status" value="1"/>
</dbReference>
<reference evidence="7 8" key="1">
    <citation type="submission" date="2018-10" db="EMBL/GenBank/DDBJ databases">
        <title>Rhizobium etli, R. leguminosarum and a new Rhizobium genospecies from Phaseolus dumosus.</title>
        <authorList>
            <person name="Ramirez-Puebla S.T."/>
            <person name="Rogel-Hernandez M.A."/>
            <person name="Guerrero G."/>
            <person name="Ormeno-Orrillo E."/>
            <person name="Martinez-Romero J.C."/>
            <person name="Negrete-Yankelevich S."/>
            <person name="Martinez-Romero E."/>
        </authorList>
    </citation>
    <scope>NUCLEOTIDE SEQUENCE [LARGE SCALE GENOMIC DNA]</scope>
    <source>
        <strain evidence="7 8">CCGE525</strain>
        <plasmid evidence="8">prccge525c</plasmid>
    </source>
</reference>
<evidence type="ECO:0000256" key="4">
    <source>
        <dbReference type="ARBA" id="ARBA00022729"/>
    </source>
</evidence>
<evidence type="ECO:0000256" key="1">
    <source>
        <dbReference type="ARBA" id="ARBA00004418"/>
    </source>
</evidence>
<accession>A0A387G0L0</accession>
<keyword evidence="3" id="KW-0813">Transport</keyword>
<evidence type="ECO:0000256" key="3">
    <source>
        <dbReference type="ARBA" id="ARBA00022448"/>
    </source>
</evidence>
<keyword evidence="4 5" id="KW-0732">Signal</keyword>
<dbReference type="Pfam" id="PF00496">
    <property type="entry name" value="SBP_bac_5"/>
    <property type="match status" value="1"/>
</dbReference>
<dbReference type="RefSeq" id="WP_120707835.1">
    <property type="nucleotide sequence ID" value="NZ_CP032695.1"/>
</dbReference>
<feature type="chain" id="PRO_5017283774" evidence="5">
    <location>
        <begin position="28"/>
        <end position="507"/>
    </location>
</feature>
<dbReference type="AlphaFoldDB" id="A0A387G0L0"/>
<gene>
    <name evidence="7" type="ORF">CCGE525_29860</name>
</gene>
<dbReference type="OrthoDB" id="9803988at2"/>
<dbReference type="GO" id="GO:1904680">
    <property type="term" value="F:peptide transmembrane transporter activity"/>
    <property type="evidence" value="ECO:0007669"/>
    <property type="project" value="TreeGrafter"/>
</dbReference>
<keyword evidence="7" id="KW-0614">Plasmid</keyword>
<dbReference type="EMBL" id="CP032695">
    <property type="protein sequence ID" value="AYG62925.1"/>
    <property type="molecule type" value="Genomic_DNA"/>
</dbReference>
<dbReference type="PANTHER" id="PTHR30290:SF9">
    <property type="entry name" value="OLIGOPEPTIDE-BINDING PROTEIN APPA"/>
    <property type="match status" value="1"/>
</dbReference>
<organism evidence="7 8">
    <name type="scientific">Rhizobium jaguaris</name>
    <dbReference type="NCBI Taxonomy" id="1312183"/>
    <lineage>
        <taxon>Bacteria</taxon>
        <taxon>Pseudomonadati</taxon>
        <taxon>Pseudomonadota</taxon>
        <taxon>Alphaproteobacteria</taxon>
        <taxon>Hyphomicrobiales</taxon>
        <taxon>Rhizobiaceae</taxon>
        <taxon>Rhizobium/Agrobacterium group</taxon>
        <taxon>Rhizobium</taxon>
    </lineage>
</organism>
<dbReference type="PIRSF" id="PIRSF002741">
    <property type="entry name" value="MppA"/>
    <property type="match status" value="1"/>
</dbReference>
<dbReference type="InterPro" id="IPR030678">
    <property type="entry name" value="Peptide/Ni-bd"/>
</dbReference>
<feature type="domain" description="Solute-binding protein family 5" evidence="6">
    <location>
        <begin position="71"/>
        <end position="429"/>
    </location>
</feature>
<evidence type="ECO:0000313" key="8">
    <source>
        <dbReference type="Proteomes" id="UP000282195"/>
    </source>
</evidence>
<evidence type="ECO:0000256" key="2">
    <source>
        <dbReference type="ARBA" id="ARBA00005695"/>
    </source>
</evidence>
<sequence>MKLTGYRNLLFAAALSLLPIATTAAHAAGTLTVALETDDGSWDPIDTFTLTWGRIGSNLYDGLVLRGPDLKLYPGLATSWQFLDDNKRIRFTLRQGVKFHDGEDFNAAAVKFTFDRLLGPEGAKGPQQANYTSIGSVNVIDDYTVDFILKTPDPVLITKLAGYGAMIVPPKYIQEKGDTYFNLHPVGTGAFKFVDYKPKVSLTLEANPDYWGGAPKLSGLVYRFIPEAATQVSELQSGGIDIATLVPISLIDTIKGDPKLEVESITGPDVVMLRFNSADGLTKDPAVRKAMIEAIDRDAIIEQIMQGNAKPIASLQSSLSFGYDPNLKPLPFDPAAAKAALAKAGVKPGTNVELSFIGTNATFREVAQTVAAYLQAVGINVALKSYESNVYYTDLVPHGKTGPLYQYQWGGWTFDFDNTAYLLYHSGQFWNPYIKDAKLDQMLEAQRATYNVDERKKILNQIADYAADQAYEIPLYNSNTLYAVNKRVHNLPPTPDIRFRFVDTTVE</sequence>
<name>A0A387G0L0_9HYPH</name>
<dbReference type="SUPFAM" id="SSF53850">
    <property type="entry name" value="Periplasmic binding protein-like II"/>
    <property type="match status" value="1"/>
</dbReference>
<dbReference type="Proteomes" id="UP000282195">
    <property type="component" value="Plasmid pRCCGE525c"/>
</dbReference>
<dbReference type="Gene3D" id="3.10.105.10">
    <property type="entry name" value="Dipeptide-binding Protein, Domain 3"/>
    <property type="match status" value="1"/>
</dbReference>
<dbReference type="GO" id="GO:0043190">
    <property type="term" value="C:ATP-binding cassette (ABC) transporter complex"/>
    <property type="evidence" value="ECO:0007669"/>
    <property type="project" value="InterPro"/>
</dbReference>
<dbReference type="GO" id="GO:0015833">
    <property type="term" value="P:peptide transport"/>
    <property type="evidence" value="ECO:0007669"/>
    <property type="project" value="TreeGrafter"/>
</dbReference>
<dbReference type="PANTHER" id="PTHR30290">
    <property type="entry name" value="PERIPLASMIC BINDING COMPONENT OF ABC TRANSPORTER"/>
    <property type="match status" value="1"/>
</dbReference>
<evidence type="ECO:0000256" key="5">
    <source>
        <dbReference type="SAM" id="SignalP"/>
    </source>
</evidence>
<evidence type="ECO:0000259" key="6">
    <source>
        <dbReference type="Pfam" id="PF00496"/>
    </source>
</evidence>